<keyword evidence="4 7" id="KW-0812">Transmembrane</keyword>
<feature type="transmembrane region" description="Helical" evidence="7">
    <location>
        <begin position="114"/>
        <end position="136"/>
    </location>
</feature>
<evidence type="ECO:0000256" key="2">
    <source>
        <dbReference type="ARBA" id="ARBA00022448"/>
    </source>
</evidence>
<dbReference type="InterPro" id="IPR020846">
    <property type="entry name" value="MFS_dom"/>
</dbReference>
<keyword evidence="6 7" id="KW-0472">Membrane</keyword>
<feature type="transmembrane region" description="Helical" evidence="7">
    <location>
        <begin position="313"/>
        <end position="338"/>
    </location>
</feature>
<dbReference type="Gene3D" id="1.20.1250.20">
    <property type="entry name" value="MFS general substrate transporter like domains"/>
    <property type="match status" value="1"/>
</dbReference>
<dbReference type="InterPro" id="IPR036259">
    <property type="entry name" value="MFS_trans_sf"/>
</dbReference>
<feature type="transmembrane region" description="Helical" evidence="7">
    <location>
        <begin position="345"/>
        <end position="367"/>
    </location>
</feature>
<feature type="transmembrane region" description="Helical" evidence="7">
    <location>
        <begin position="58"/>
        <end position="77"/>
    </location>
</feature>
<dbReference type="PROSITE" id="PS50850">
    <property type="entry name" value="MFS"/>
    <property type="match status" value="1"/>
</dbReference>
<dbReference type="InterPro" id="IPR005829">
    <property type="entry name" value="Sugar_transporter_CS"/>
</dbReference>
<feature type="transmembrane region" description="Helical" evidence="7">
    <location>
        <begin position="239"/>
        <end position="259"/>
    </location>
</feature>
<evidence type="ECO:0000256" key="7">
    <source>
        <dbReference type="SAM" id="Phobius"/>
    </source>
</evidence>
<comment type="subcellular location">
    <subcellularLocation>
        <location evidence="1">Cell membrane</location>
        <topology evidence="1">Multi-pass membrane protein</topology>
    </subcellularLocation>
</comment>
<dbReference type="PROSITE" id="PS00216">
    <property type="entry name" value="SUGAR_TRANSPORT_1"/>
    <property type="match status" value="1"/>
</dbReference>
<keyword evidence="10" id="KW-1185">Reference proteome</keyword>
<evidence type="ECO:0000313" key="9">
    <source>
        <dbReference type="EMBL" id="WOO33103.1"/>
    </source>
</evidence>
<evidence type="ECO:0000256" key="6">
    <source>
        <dbReference type="ARBA" id="ARBA00023136"/>
    </source>
</evidence>
<feature type="transmembrane region" description="Helical" evidence="7">
    <location>
        <begin position="148"/>
        <end position="171"/>
    </location>
</feature>
<organism evidence="9 10">
    <name type="scientific">Diaphorobacter limosus</name>
    <dbReference type="NCBI Taxonomy" id="3036128"/>
    <lineage>
        <taxon>Bacteria</taxon>
        <taxon>Pseudomonadati</taxon>
        <taxon>Pseudomonadota</taxon>
        <taxon>Betaproteobacteria</taxon>
        <taxon>Burkholderiales</taxon>
        <taxon>Comamonadaceae</taxon>
        <taxon>Diaphorobacter</taxon>
    </lineage>
</organism>
<feature type="transmembrane region" description="Helical" evidence="7">
    <location>
        <begin position="216"/>
        <end position="233"/>
    </location>
</feature>
<feature type="domain" description="Major facilitator superfamily (MFS) profile" evidence="8">
    <location>
        <begin position="23"/>
        <end position="467"/>
    </location>
</feature>
<dbReference type="SUPFAM" id="SSF103473">
    <property type="entry name" value="MFS general substrate transporter"/>
    <property type="match status" value="1"/>
</dbReference>
<feature type="transmembrane region" description="Helical" evidence="7">
    <location>
        <begin position="280"/>
        <end position="301"/>
    </location>
</feature>
<reference evidence="9 10" key="1">
    <citation type="submission" date="2023-03" db="EMBL/GenBank/DDBJ databases">
        <title>Diaphorobacter basophil sp. nov., isolated from a sewage-treatment plant.</title>
        <authorList>
            <person name="Yang K."/>
        </authorList>
    </citation>
    <scope>NUCLEOTIDE SEQUENCE [LARGE SCALE GENOMIC DNA]</scope>
    <source>
        <strain evidence="9 10">Y-1</strain>
    </source>
</reference>
<keyword evidence="5 7" id="KW-1133">Transmembrane helix</keyword>
<dbReference type="RefSeq" id="WP_317702505.1">
    <property type="nucleotide sequence ID" value="NZ_CP136921.1"/>
</dbReference>
<feature type="transmembrane region" description="Helical" evidence="7">
    <location>
        <begin position="89"/>
        <end position="108"/>
    </location>
</feature>
<proteinExistence type="predicted"/>
<keyword evidence="2" id="KW-0813">Transport</keyword>
<keyword evidence="3" id="KW-1003">Cell membrane</keyword>
<dbReference type="PANTHER" id="PTHR42718">
    <property type="entry name" value="MAJOR FACILITATOR SUPERFAMILY MULTIDRUG TRANSPORTER MFSC"/>
    <property type="match status" value="1"/>
</dbReference>
<dbReference type="EMBL" id="CP136921">
    <property type="protein sequence ID" value="WOO33103.1"/>
    <property type="molecule type" value="Genomic_DNA"/>
</dbReference>
<evidence type="ECO:0000256" key="3">
    <source>
        <dbReference type="ARBA" id="ARBA00022475"/>
    </source>
</evidence>
<evidence type="ECO:0000256" key="5">
    <source>
        <dbReference type="ARBA" id="ARBA00022989"/>
    </source>
</evidence>
<sequence length="469" mass="48513">MTGATPDTPAASAELTPARRVLVFCIVSLALLMMSVDSTIVATALHALQQDLHTSENWAGWSITTYAFGFVLMLPISGRLSDRYGRRRVFLGSVITFTAASLACGLAHDIVTLVLLRALQAAGGAGFTPSATGIVVDHFGQARDRAVGLFGTIFPIGAMIGPIFGGLFVTYAGWRDVFFVNVPIGLVVAVLALRYIPRDPPQGQHQRLRMDGAGMALLAVTLFACMLVASYLGEAHAPVGPALLALLAGVAGVSGWLFLRHVARAEPPFISPRLIHGPGFGVVNLVNMVYGGISIGAVALIPLYASNRYGMNALYAGTLLVAQGCASIVLSVLATMALRRTGYRLPLYVGGAISAVGMLLVALAPPAGMAPHAWLTGAALVLGLGTGAVNPASRNAGLQLAPQESSSIAGLRSLCFQLGTIAVVSLATAALAGAADAGMRQAWVYAAVAALLLLALPLVARVPEHHGAW</sequence>
<dbReference type="CDD" id="cd17321">
    <property type="entry name" value="MFS_MMR_MDR_like"/>
    <property type="match status" value="1"/>
</dbReference>
<evidence type="ECO:0000259" key="8">
    <source>
        <dbReference type="PROSITE" id="PS50850"/>
    </source>
</evidence>
<dbReference type="Pfam" id="PF07690">
    <property type="entry name" value="MFS_1"/>
    <property type="match status" value="1"/>
</dbReference>
<name>A0ABZ0J4V4_9BURK</name>
<evidence type="ECO:0000256" key="1">
    <source>
        <dbReference type="ARBA" id="ARBA00004651"/>
    </source>
</evidence>
<evidence type="ECO:0000313" key="10">
    <source>
        <dbReference type="Proteomes" id="UP001303211"/>
    </source>
</evidence>
<gene>
    <name evidence="9" type="ORF">P4826_03120</name>
</gene>
<accession>A0ABZ0J4V4</accession>
<dbReference type="Gene3D" id="1.20.1720.10">
    <property type="entry name" value="Multidrug resistance protein D"/>
    <property type="match status" value="1"/>
</dbReference>
<dbReference type="InterPro" id="IPR011701">
    <property type="entry name" value="MFS"/>
</dbReference>
<dbReference type="Proteomes" id="UP001303211">
    <property type="component" value="Chromosome"/>
</dbReference>
<dbReference type="PANTHER" id="PTHR42718:SF46">
    <property type="entry name" value="BLR6921 PROTEIN"/>
    <property type="match status" value="1"/>
</dbReference>
<feature type="transmembrane region" description="Helical" evidence="7">
    <location>
        <begin position="21"/>
        <end position="46"/>
    </location>
</feature>
<feature type="transmembrane region" description="Helical" evidence="7">
    <location>
        <begin position="177"/>
        <end position="196"/>
    </location>
</feature>
<evidence type="ECO:0000256" key="4">
    <source>
        <dbReference type="ARBA" id="ARBA00022692"/>
    </source>
</evidence>
<feature type="transmembrane region" description="Helical" evidence="7">
    <location>
        <begin position="414"/>
        <end position="435"/>
    </location>
</feature>
<protein>
    <submittedName>
        <fullName evidence="9">MFS transporter</fullName>
    </submittedName>
</protein>
<feature type="transmembrane region" description="Helical" evidence="7">
    <location>
        <begin position="441"/>
        <end position="460"/>
    </location>
</feature>